<dbReference type="InterPro" id="IPR004332">
    <property type="entry name" value="Transposase_MuDR"/>
</dbReference>
<dbReference type="KEGG" id="pavi:110772759"/>
<dbReference type="AlphaFoldDB" id="A0A6P5TYS5"/>
<keyword evidence="3" id="KW-1185">Reference proteome</keyword>
<gene>
    <name evidence="4" type="primary">LOC110772759</name>
</gene>
<organism evidence="3 4">
    <name type="scientific">Prunus avium</name>
    <name type="common">Cherry</name>
    <name type="synonym">Cerasus avium</name>
    <dbReference type="NCBI Taxonomy" id="42229"/>
    <lineage>
        <taxon>Eukaryota</taxon>
        <taxon>Viridiplantae</taxon>
        <taxon>Streptophyta</taxon>
        <taxon>Embryophyta</taxon>
        <taxon>Tracheophyta</taxon>
        <taxon>Spermatophyta</taxon>
        <taxon>Magnoliopsida</taxon>
        <taxon>eudicotyledons</taxon>
        <taxon>Gunneridae</taxon>
        <taxon>Pentapetalae</taxon>
        <taxon>rosids</taxon>
        <taxon>fabids</taxon>
        <taxon>Rosales</taxon>
        <taxon>Rosaceae</taxon>
        <taxon>Amygdaloideae</taxon>
        <taxon>Amygdaleae</taxon>
        <taxon>Prunus</taxon>
    </lineage>
</organism>
<dbReference type="Pfam" id="PF03108">
    <property type="entry name" value="DBD_Tnp_Mut"/>
    <property type="match status" value="1"/>
</dbReference>
<accession>A0A6P5TYS5</accession>
<feature type="domain" description="MULE transposase" evidence="2">
    <location>
        <begin position="303"/>
        <end position="388"/>
    </location>
</feature>
<evidence type="ECO:0000259" key="1">
    <source>
        <dbReference type="Pfam" id="PF03108"/>
    </source>
</evidence>
<dbReference type="PANTHER" id="PTHR31973:SF187">
    <property type="entry name" value="MUTATOR TRANSPOSASE MUDRA PROTEIN"/>
    <property type="match status" value="1"/>
</dbReference>
<dbReference type="SUPFAM" id="SSF54277">
    <property type="entry name" value="CAD &amp; PB1 domains"/>
    <property type="match status" value="1"/>
</dbReference>
<evidence type="ECO:0000259" key="2">
    <source>
        <dbReference type="Pfam" id="PF10551"/>
    </source>
</evidence>
<dbReference type="GeneID" id="110772759"/>
<evidence type="ECO:0000313" key="4">
    <source>
        <dbReference type="RefSeq" id="XP_021832918.1"/>
    </source>
</evidence>
<dbReference type="RefSeq" id="XP_021832918.1">
    <property type="nucleotide sequence ID" value="XM_021977226.1"/>
</dbReference>
<feature type="domain" description="Transposase MuDR plant" evidence="1">
    <location>
        <begin position="146"/>
        <end position="212"/>
    </location>
</feature>
<protein>
    <submittedName>
        <fullName evidence="4">Uncharacterized protein LOC110772759</fullName>
    </submittedName>
</protein>
<reference evidence="4" key="1">
    <citation type="submission" date="2025-08" db="UniProtKB">
        <authorList>
            <consortium name="RefSeq"/>
        </authorList>
    </citation>
    <scope>IDENTIFICATION</scope>
</reference>
<evidence type="ECO:0000313" key="3">
    <source>
        <dbReference type="Proteomes" id="UP000515124"/>
    </source>
</evidence>
<dbReference type="InterPro" id="IPR018289">
    <property type="entry name" value="MULE_transposase_dom"/>
</dbReference>
<name>A0A6P5TYS5_PRUAV</name>
<dbReference type="Proteomes" id="UP000515124">
    <property type="component" value="Unplaced"/>
</dbReference>
<proteinExistence type="predicted"/>
<dbReference type="Pfam" id="PF10551">
    <property type="entry name" value="MULE"/>
    <property type="match status" value="1"/>
</dbReference>
<dbReference type="PANTHER" id="PTHR31973">
    <property type="entry name" value="POLYPROTEIN, PUTATIVE-RELATED"/>
    <property type="match status" value="1"/>
</dbReference>
<sequence>MEVCVISKCTYKSETIMFSVSEKSSMVDVSKTLCLRFRGLQLGSFTLWYSLPGYSSCLLETDSDLDMMMAYLSISNAKTMNILVKDLLGSGEYSGDVCANKELISCEKGESLCSSTVEDRNEFLGRSKRASAKPLLSNEWEMYIHHVGQKFDGGAEEFRLKLCKYALEAGFNFLYADNDKKRVIVVCSNKKLEGCSWRVYASCCESTGCFVIRTLNNVHTCVGRIRESKSKMMRSRVVSSLFVDRIRAKPELKPIEIIHELKDYYGIDISYYHAWFGKELAKLDVHGDESKSFNELVWYVDASKYKGQLLCASGKNGNQGFYPLAFGVVDSETEENWTWFLQHLAAILLPMGRMVTFFSDCNHGLLNAMGAMFPGWPHSYCYYHLKQNLISKYPKSGYGKLLQDRVVNLFSKCAYAVTEEEFKVAMDELVVVGSSKVKTFISELSRDHYAKAFFSKECVMERWQIV</sequence>